<protein>
    <submittedName>
        <fullName evidence="1">Uncharacterized protein</fullName>
    </submittedName>
</protein>
<name>A0A0K9NQH4_ZOSMR</name>
<dbReference type="Proteomes" id="UP000036987">
    <property type="component" value="Unassembled WGS sequence"/>
</dbReference>
<comment type="caution">
    <text evidence="1">The sequence shown here is derived from an EMBL/GenBank/DDBJ whole genome shotgun (WGS) entry which is preliminary data.</text>
</comment>
<reference evidence="2" key="1">
    <citation type="journal article" date="2016" name="Nature">
        <title>The genome of the seagrass Zostera marina reveals angiosperm adaptation to the sea.</title>
        <authorList>
            <person name="Olsen J.L."/>
            <person name="Rouze P."/>
            <person name="Verhelst B."/>
            <person name="Lin Y.-C."/>
            <person name="Bayer T."/>
            <person name="Collen J."/>
            <person name="Dattolo E."/>
            <person name="De Paoli E."/>
            <person name="Dittami S."/>
            <person name="Maumus F."/>
            <person name="Michel G."/>
            <person name="Kersting A."/>
            <person name="Lauritano C."/>
            <person name="Lohaus R."/>
            <person name="Toepel M."/>
            <person name="Tonon T."/>
            <person name="Vanneste K."/>
            <person name="Amirebrahimi M."/>
            <person name="Brakel J."/>
            <person name="Bostroem C."/>
            <person name="Chovatia M."/>
            <person name="Grimwood J."/>
            <person name="Jenkins J.W."/>
            <person name="Jueterbock A."/>
            <person name="Mraz A."/>
            <person name="Stam W.T."/>
            <person name="Tice H."/>
            <person name="Bornberg-Bauer E."/>
            <person name="Green P.J."/>
            <person name="Pearson G.A."/>
            <person name="Procaccini G."/>
            <person name="Duarte C.M."/>
            <person name="Schmutz J."/>
            <person name="Reusch T.B.H."/>
            <person name="Van de Peer Y."/>
        </authorList>
    </citation>
    <scope>NUCLEOTIDE SEQUENCE [LARGE SCALE GENOMIC DNA]</scope>
    <source>
        <strain evidence="2">cv. Finnish</strain>
    </source>
</reference>
<evidence type="ECO:0000313" key="2">
    <source>
        <dbReference type="Proteomes" id="UP000036987"/>
    </source>
</evidence>
<evidence type="ECO:0000313" key="1">
    <source>
        <dbReference type="EMBL" id="KMZ58858.1"/>
    </source>
</evidence>
<keyword evidence="2" id="KW-1185">Reference proteome</keyword>
<gene>
    <name evidence="1" type="ORF">ZOSMA_72G00200</name>
</gene>
<dbReference type="AlphaFoldDB" id="A0A0K9NQH4"/>
<accession>A0A0K9NQH4</accession>
<organism evidence="1 2">
    <name type="scientific">Zostera marina</name>
    <name type="common">Eelgrass</name>
    <dbReference type="NCBI Taxonomy" id="29655"/>
    <lineage>
        <taxon>Eukaryota</taxon>
        <taxon>Viridiplantae</taxon>
        <taxon>Streptophyta</taxon>
        <taxon>Embryophyta</taxon>
        <taxon>Tracheophyta</taxon>
        <taxon>Spermatophyta</taxon>
        <taxon>Magnoliopsida</taxon>
        <taxon>Liliopsida</taxon>
        <taxon>Zosteraceae</taxon>
        <taxon>Zostera</taxon>
    </lineage>
</organism>
<sequence>MPVQQMCQADTDKPIPITKFVELNTIYTINREGLPCAWVKWKNSDKIPTTTR</sequence>
<dbReference type="EMBL" id="LFYR01001858">
    <property type="protein sequence ID" value="KMZ58858.1"/>
    <property type="molecule type" value="Genomic_DNA"/>
</dbReference>
<proteinExistence type="predicted"/>